<keyword evidence="2" id="KW-0255">Endonuclease</keyword>
<dbReference type="InterPro" id="IPR003615">
    <property type="entry name" value="HNH_nuc"/>
</dbReference>
<dbReference type="GO" id="GO:0004519">
    <property type="term" value="F:endonuclease activity"/>
    <property type="evidence" value="ECO:0007669"/>
    <property type="project" value="UniProtKB-KW"/>
</dbReference>
<dbReference type="InterPro" id="IPR011396">
    <property type="entry name" value="PT_DNA_restrict"/>
</dbReference>
<dbReference type="KEGG" id="mmai:sS8_3368"/>
<dbReference type="Pfam" id="PF13391">
    <property type="entry name" value="HNH_2"/>
    <property type="match status" value="1"/>
</dbReference>
<evidence type="ECO:0000313" key="2">
    <source>
        <dbReference type="EMBL" id="BBA35306.1"/>
    </source>
</evidence>
<dbReference type="EMBL" id="AP017928">
    <property type="protein sequence ID" value="BBA35306.1"/>
    <property type="molecule type" value="Genomic_DNA"/>
</dbReference>
<evidence type="ECO:0000259" key="1">
    <source>
        <dbReference type="Pfam" id="PF13391"/>
    </source>
</evidence>
<keyword evidence="3" id="KW-1185">Reference proteome</keyword>
<dbReference type="PIRSF" id="PIRSF030850">
    <property type="entry name" value="UCP030850"/>
    <property type="match status" value="1"/>
</dbReference>
<feature type="domain" description="HNH nuclease" evidence="1">
    <location>
        <begin position="195"/>
        <end position="249"/>
    </location>
</feature>
<protein>
    <submittedName>
        <fullName evidence="2">Putative restriction endonuclease</fullName>
    </submittedName>
</protein>
<sequence length="310" mass="35114">MNWLAKLSKLRVDRASRTPAPHKPLLLLAIIDQIEEGTIQFPVVRLSPELAFRFLTYWQVVAHRGRNVGQIELPFFYLKSDGILSHFARPGLDAALTVIRPRSVAALNRVISHAELVGDFYQFLTIRENRDDARQVLINGNWFFPEEKSALAEALGINFEACPKGNTLDDEKDSASTGRDVKFRLQIVPLYRYACALCKLKVLLPNGTTIVEAAHIHAFSKSRNDDITNGMALSSNHHWAFDQGIWTLDPAYRVIVAAGHFDETGPEHSGLTHFHGKTIDFSWLQPPFRPSIKALEWHYDRCFLGRTSEQ</sequence>
<reference evidence="2 3" key="1">
    <citation type="submission" date="2016-12" db="EMBL/GenBank/DDBJ databases">
        <title>Genome sequencing of Methylocaldum marinum.</title>
        <authorList>
            <person name="Takeuchi M."/>
            <person name="Kamagata Y."/>
            <person name="Hiraoka S."/>
            <person name="Oshima K."/>
            <person name="Hattori M."/>
            <person name="Iwasaki W."/>
        </authorList>
    </citation>
    <scope>NUCLEOTIDE SEQUENCE [LARGE SCALE GENOMIC DNA]</scope>
    <source>
        <strain evidence="2 3">S8</strain>
    </source>
</reference>
<organism evidence="2 3">
    <name type="scientific">Methylocaldum marinum</name>
    <dbReference type="NCBI Taxonomy" id="1432792"/>
    <lineage>
        <taxon>Bacteria</taxon>
        <taxon>Pseudomonadati</taxon>
        <taxon>Pseudomonadota</taxon>
        <taxon>Gammaproteobacteria</taxon>
        <taxon>Methylococcales</taxon>
        <taxon>Methylococcaceae</taxon>
        <taxon>Methylocaldum</taxon>
    </lineage>
</organism>
<proteinExistence type="predicted"/>
<name>A0A250KUU7_9GAMM</name>
<evidence type="ECO:0000313" key="3">
    <source>
        <dbReference type="Proteomes" id="UP000266313"/>
    </source>
</evidence>
<accession>A0A250KUU7</accession>
<keyword evidence="2" id="KW-0378">Hydrolase</keyword>
<dbReference type="RefSeq" id="WP_119630533.1">
    <property type="nucleotide sequence ID" value="NZ_AP017928.1"/>
</dbReference>
<gene>
    <name evidence="2" type="ORF">sS8_3368</name>
</gene>
<dbReference type="AlphaFoldDB" id="A0A250KUU7"/>
<dbReference type="Proteomes" id="UP000266313">
    <property type="component" value="Chromosome"/>
</dbReference>
<dbReference type="OrthoDB" id="529575at2"/>
<keyword evidence="2" id="KW-0540">Nuclease</keyword>